<dbReference type="Proteomes" id="UP001501598">
    <property type="component" value="Unassembled WGS sequence"/>
</dbReference>
<keyword evidence="3" id="KW-0456">Lyase</keyword>
<dbReference type="Pfam" id="PF00291">
    <property type="entry name" value="PALP"/>
    <property type="match status" value="1"/>
</dbReference>
<keyword evidence="2" id="KW-0663">Pyridoxal phosphate</keyword>
<dbReference type="InterPro" id="IPR001926">
    <property type="entry name" value="TrpB-like_PALP"/>
</dbReference>
<dbReference type="EMBL" id="BAABGT010000031">
    <property type="protein sequence ID" value="GAA4545484.1"/>
    <property type="molecule type" value="Genomic_DNA"/>
</dbReference>
<gene>
    <name evidence="5" type="ORF">GCM10023175_25360</name>
</gene>
<dbReference type="Gene3D" id="3.40.50.1100">
    <property type="match status" value="2"/>
</dbReference>
<dbReference type="RefSeq" id="WP_345416458.1">
    <property type="nucleotide sequence ID" value="NZ_BAABGT010000031.1"/>
</dbReference>
<dbReference type="PANTHER" id="PTHR48078">
    <property type="entry name" value="THREONINE DEHYDRATASE, MITOCHONDRIAL-RELATED"/>
    <property type="match status" value="1"/>
</dbReference>
<evidence type="ECO:0000259" key="4">
    <source>
        <dbReference type="Pfam" id="PF00291"/>
    </source>
</evidence>
<dbReference type="InterPro" id="IPR036052">
    <property type="entry name" value="TrpB-like_PALP_sf"/>
</dbReference>
<name>A0ABP8RSU5_9PSEU</name>
<keyword evidence="6" id="KW-1185">Reference proteome</keyword>
<dbReference type="InterPro" id="IPR000634">
    <property type="entry name" value="Ser/Thr_deHydtase_PyrdxlP-BS"/>
</dbReference>
<evidence type="ECO:0000256" key="3">
    <source>
        <dbReference type="ARBA" id="ARBA00023239"/>
    </source>
</evidence>
<protein>
    <submittedName>
        <fullName evidence="5">Threonine/serine dehydratase</fullName>
    </submittedName>
</protein>
<comment type="caution">
    <text evidence="5">The sequence shown here is derived from an EMBL/GenBank/DDBJ whole genome shotgun (WGS) entry which is preliminary data.</text>
</comment>
<evidence type="ECO:0000256" key="1">
    <source>
        <dbReference type="ARBA" id="ARBA00001933"/>
    </source>
</evidence>
<organism evidence="5 6">
    <name type="scientific">Pseudonocardia xishanensis</name>
    <dbReference type="NCBI Taxonomy" id="630995"/>
    <lineage>
        <taxon>Bacteria</taxon>
        <taxon>Bacillati</taxon>
        <taxon>Actinomycetota</taxon>
        <taxon>Actinomycetes</taxon>
        <taxon>Pseudonocardiales</taxon>
        <taxon>Pseudonocardiaceae</taxon>
        <taxon>Pseudonocardia</taxon>
    </lineage>
</organism>
<evidence type="ECO:0000313" key="5">
    <source>
        <dbReference type="EMBL" id="GAA4545484.1"/>
    </source>
</evidence>
<dbReference type="PROSITE" id="PS00165">
    <property type="entry name" value="DEHYDRATASE_SER_THR"/>
    <property type="match status" value="1"/>
</dbReference>
<proteinExistence type="predicted"/>
<feature type="domain" description="Tryptophan synthase beta chain-like PALP" evidence="4">
    <location>
        <begin position="22"/>
        <end position="307"/>
    </location>
</feature>
<sequence length="326" mass="32407">MTTARTLIDLAAIEEAARRIAGHLVRTPTAPSPGLTGLLGVPVTVKLELLQRTGSFKSRGATAKLLSLTEAEGAAGVVAVSGGNHGIAVAEMAGVLGIAAAVCMPESASSSTVAACRATGADVRLTPDVAGAFALAGELRAAGRTMVHPFDDPIVAAAQGTVGLELAEDAGELTDVLVSVGGGGLVSGVAAALQARRPGVRVWGVETEGAEAMSAALAAGAPTPVALSSIVTSLSAPSVSALTLDHVRALVEEVLVVSDAEAVRGSLDLAAHAKVWAEPAAGCLLPAARRVVDRVGPEARLGLVVCGGNTGVRDLLGFAERFGVAF</sequence>
<evidence type="ECO:0000256" key="2">
    <source>
        <dbReference type="ARBA" id="ARBA00022898"/>
    </source>
</evidence>
<dbReference type="PANTHER" id="PTHR48078:SF6">
    <property type="entry name" value="L-THREONINE DEHYDRATASE CATABOLIC TDCB"/>
    <property type="match status" value="1"/>
</dbReference>
<dbReference type="InterPro" id="IPR050147">
    <property type="entry name" value="Ser/Thr_Dehydratase"/>
</dbReference>
<dbReference type="SUPFAM" id="SSF53686">
    <property type="entry name" value="Tryptophan synthase beta subunit-like PLP-dependent enzymes"/>
    <property type="match status" value="1"/>
</dbReference>
<reference evidence="6" key="1">
    <citation type="journal article" date="2019" name="Int. J. Syst. Evol. Microbiol.">
        <title>The Global Catalogue of Microorganisms (GCM) 10K type strain sequencing project: providing services to taxonomists for standard genome sequencing and annotation.</title>
        <authorList>
            <consortium name="The Broad Institute Genomics Platform"/>
            <consortium name="The Broad Institute Genome Sequencing Center for Infectious Disease"/>
            <person name="Wu L."/>
            <person name="Ma J."/>
        </authorList>
    </citation>
    <scope>NUCLEOTIDE SEQUENCE [LARGE SCALE GENOMIC DNA]</scope>
    <source>
        <strain evidence="6">JCM 17906</strain>
    </source>
</reference>
<evidence type="ECO:0000313" key="6">
    <source>
        <dbReference type="Proteomes" id="UP001501598"/>
    </source>
</evidence>
<comment type="cofactor">
    <cofactor evidence="1">
        <name>pyridoxal 5'-phosphate</name>
        <dbReference type="ChEBI" id="CHEBI:597326"/>
    </cofactor>
</comment>
<accession>A0ABP8RSU5</accession>